<protein>
    <submittedName>
        <fullName evidence="1">Uncharacterized protein</fullName>
    </submittedName>
</protein>
<name>A0A9E7JVW7_9LILI</name>
<gene>
    <name evidence="1" type="ORF">MUK42_33901</name>
</gene>
<evidence type="ECO:0000313" key="2">
    <source>
        <dbReference type="Proteomes" id="UP001055439"/>
    </source>
</evidence>
<reference evidence="1" key="1">
    <citation type="submission" date="2022-05" db="EMBL/GenBank/DDBJ databases">
        <title>The Musa troglodytarum L. genome provides insights into the mechanism of non-climacteric behaviour and enrichment of carotenoids.</title>
        <authorList>
            <person name="Wang J."/>
        </authorList>
    </citation>
    <scope>NUCLEOTIDE SEQUENCE</scope>
    <source>
        <tissue evidence="1">Leaf</tissue>
    </source>
</reference>
<keyword evidence="2" id="KW-1185">Reference proteome</keyword>
<accession>A0A9E7JVW7</accession>
<dbReference type="EMBL" id="CP097505">
    <property type="protein sequence ID" value="URD94291.1"/>
    <property type="molecule type" value="Genomic_DNA"/>
</dbReference>
<organism evidence="1 2">
    <name type="scientific">Musa troglodytarum</name>
    <name type="common">fe'i banana</name>
    <dbReference type="NCBI Taxonomy" id="320322"/>
    <lineage>
        <taxon>Eukaryota</taxon>
        <taxon>Viridiplantae</taxon>
        <taxon>Streptophyta</taxon>
        <taxon>Embryophyta</taxon>
        <taxon>Tracheophyta</taxon>
        <taxon>Spermatophyta</taxon>
        <taxon>Magnoliopsida</taxon>
        <taxon>Liliopsida</taxon>
        <taxon>Zingiberales</taxon>
        <taxon>Musaceae</taxon>
        <taxon>Musa</taxon>
    </lineage>
</organism>
<sequence length="44" mass="4759">MVNRVMAEGQRATFDEVRDPQNLVALIRSAACSVAAEGRPCLIV</sequence>
<proteinExistence type="predicted"/>
<evidence type="ECO:0000313" key="1">
    <source>
        <dbReference type="EMBL" id="URD94291.1"/>
    </source>
</evidence>
<dbReference type="Proteomes" id="UP001055439">
    <property type="component" value="Chromosome 3"/>
</dbReference>
<dbReference type="AlphaFoldDB" id="A0A9E7JVW7"/>